<protein>
    <submittedName>
        <fullName evidence="1">Uncharacterized protein</fullName>
    </submittedName>
</protein>
<proteinExistence type="predicted"/>
<feature type="non-terminal residue" evidence="1">
    <location>
        <position position="1"/>
    </location>
</feature>
<gene>
    <name evidence="1" type="ORF">g.4739</name>
</gene>
<feature type="non-terminal residue" evidence="1">
    <location>
        <position position="326"/>
    </location>
</feature>
<evidence type="ECO:0000313" key="1">
    <source>
        <dbReference type="EMBL" id="JAT06809.1"/>
    </source>
</evidence>
<accession>A0A1B6K5T0</accession>
<organism evidence="1">
    <name type="scientific">Homalodisca liturata</name>
    <dbReference type="NCBI Taxonomy" id="320908"/>
    <lineage>
        <taxon>Eukaryota</taxon>
        <taxon>Metazoa</taxon>
        <taxon>Ecdysozoa</taxon>
        <taxon>Arthropoda</taxon>
        <taxon>Hexapoda</taxon>
        <taxon>Insecta</taxon>
        <taxon>Pterygota</taxon>
        <taxon>Neoptera</taxon>
        <taxon>Paraneoptera</taxon>
        <taxon>Hemiptera</taxon>
        <taxon>Auchenorrhyncha</taxon>
        <taxon>Membracoidea</taxon>
        <taxon>Cicadellidae</taxon>
        <taxon>Cicadellinae</taxon>
        <taxon>Proconiini</taxon>
        <taxon>Homalodisca</taxon>
    </lineage>
</organism>
<name>A0A1B6K5T0_9HEMI</name>
<dbReference type="AlphaFoldDB" id="A0A1B6K5T0"/>
<dbReference type="EMBL" id="GECU01000898">
    <property type="protein sequence ID" value="JAT06809.1"/>
    <property type="molecule type" value="Transcribed_RNA"/>
</dbReference>
<sequence length="326" mass="36646">EKDYGDLLEIIKSKHSNISEFKAETTNFKDTKKLPVIKNNGYHAEISTDYIHKKYDVQGNKSLPVNSSVSNNNNFHQFIDQQNLSKEQKDDVNKSITGTATTFLSPIQRNTTKLILQPHSKLPFSYNSSTVRHGLSPQRKKTNLNHFDLKVPSLHTPRPQLVVSVSETQQVETATPSTVLTEKKTVNEVHTPQTANNTDFNVTSSVPTAENLTSLMNPSMVTQDWMDISELYKNTVNENVLPSISNRPPSDAGMIDISGPQDTASISVLQAANWILGMKKRLEEEEKNKTERYKDYIKQYLGGESDSVYLGQKEDGSSVMKINKQE</sequence>
<reference evidence="1" key="1">
    <citation type="submission" date="2015-11" db="EMBL/GenBank/DDBJ databases">
        <title>De novo transcriptome assembly of four potential Pierce s Disease insect vectors from Arizona vineyards.</title>
        <authorList>
            <person name="Tassone E.E."/>
        </authorList>
    </citation>
    <scope>NUCLEOTIDE SEQUENCE</scope>
</reference>